<dbReference type="Proteomes" id="UP001501734">
    <property type="component" value="Unassembled WGS sequence"/>
</dbReference>
<proteinExistence type="predicted"/>
<gene>
    <name evidence="1" type="ORF">GCM10022410_04680</name>
</gene>
<sequence length="62" mass="6892">MAVNNPGFNKMLYANVINLTPGTLTVDITKDGYIIHALNENFAKGLDGFILEKLVLKLEEKK</sequence>
<name>A0ABP7V747_9BACI</name>
<keyword evidence="2" id="KW-1185">Reference proteome</keyword>
<reference evidence="2" key="1">
    <citation type="journal article" date="2019" name="Int. J. Syst. Evol. Microbiol.">
        <title>The Global Catalogue of Microorganisms (GCM) 10K type strain sequencing project: providing services to taxonomists for standard genome sequencing and annotation.</title>
        <authorList>
            <consortium name="The Broad Institute Genomics Platform"/>
            <consortium name="The Broad Institute Genome Sequencing Center for Infectious Disease"/>
            <person name="Wu L."/>
            <person name="Ma J."/>
        </authorList>
    </citation>
    <scope>NUCLEOTIDE SEQUENCE [LARGE SCALE GENOMIC DNA]</scope>
    <source>
        <strain evidence="2">JCM 17250</strain>
    </source>
</reference>
<organism evidence="1 2">
    <name type="scientific">Amphibacillus indicireducens</name>
    <dbReference type="NCBI Taxonomy" id="1076330"/>
    <lineage>
        <taxon>Bacteria</taxon>
        <taxon>Bacillati</taxon>
        <taxon>Bacillota</taxon>
        <taxon>Bacilli</taxon>
        <taxon>Bacillales</taxon>
        <taxon>Bacillaceae</taxon>
        <taxon>Amphibacillus</taxon>
    </lineage>
</organism>
<dbReference type="Pfam" id="PF01899">
    <property type="entry name" value="MNHE"/>
    <property type="match status" value="1"/>
</dbReference>
<accession>A0ABP7V747</accession>
<dbReference type="RefSeq" id="WP_344909940.1">
    <property type="nucleotide sequence ID" value="NZ_BAABDL010000021.1"/>
</dbReference>
<dbReference type="InterPro" id="IPR002758">
    <property type="entry name" value="Cation_antiport_E"/>
</dbReference>
<evidence type="ECO:0000313" key="1">
    <source>
        <dbReference type="EMBL" id="GAA4060664.1"/>
    </source>
</evidence>
<comment type="caution">
    <text evidence="1">The sequence shown here is derived from an EMBL/GenBank/DDBJ whole genome shotgun (WGS) entry which is preliminary data.</text>
</comment>
<protein>
    <submittedName>
        <fullName evidence="1">Uncharacterized protein</fullName>
    </submittedName>
</protein>
<evidence type="ECO:0000313" key="2">
    <source>
        <dbReference type="Proteomes" id="UP001501734"/>
    </source>
</evidence>
<dbReference type="EMBL" id="BAABDL010000021">
    <property type="protein sequence ID" value="GAA4060664.1"/>
    <property type="molecule type" value="Genomic_DNA"/>
</dbReference>